<sequence>LMTQCTTNGVQRNSTVAECAAERVNEYEASAAVPLNSSFVRVIHPPKEHNLFFADVVSAAER</sequence>
<evidence type="ECO:0000313" key="1">
    <source>
        <dbReference type="EMBL" id="CEK48602.1"/>
    </source>
</evidence>
<name>A0A0B6XX21_9EUPU</name>
<dbReference type="AlphaFoldDB" id="A0A0B6XX21"/>
<dbReference type="EMBL" id="HACG01001737">
    <property type="protein sequence ID" value="CEK48602.1"/>
    <property type="molecule type" value="Transcribed_RNA"/>
</dbReference>
<gene>
    <name evidence="1" type="primary">ORF4591</name>
</gene>
<protein>
    <submittedName>
        <fullName evidence="1">Uncharacterized protein</fullName>
    </submittedName>
</protein>
<proteinExistence type="predicted"/>
<organism evidence="1">
    <name type="scientific">Arion vulgaris</name>
    <dbReference type="NCBI Taxonomy" id="1028688"/>
    <lineage>
        <taxon>Eukaryota</taxon>
        <taxon>Metazoa</taxon>
        <taxon>Spiralia</taxon>
        <taxon>Lophotrochozoa</taxon>
        <taxon>Mollusca</taxon>
        <taxon>Gastropoda</taxon>
        <taxon>Heterobranchia</taxon>
        <taxon>Euthyneura</taxon>
        <taxon>Panpulmonata</taxon>
        <taxon>Eupulmonata</taxon>
        <taxon>Stylommatophora</taxon>
        <taxon>Helicina</taxon>
        <taxon>Arionoidea</taxon>
        <taxon>Arionidae</taxon>
        <taxon>Arion</taxon>
    </lineage>
</organism>
<feature type="non-terminal residue" evidence="1">
    <location>
        <position position="1"/>
    </location>
</feature>
<accession>A0A0B6XX21</accession>
<reference evidence="1" key="1">
    <citation type="submission" date="2014-12" db="EMBL/GenBank/DDBJ databases">
        <title>Insight into the proteome of Arion vulgaris.</title>
        <authorList>
            <person name="Aradska J."/>
            <person name="Bulat T."/>
            <person name="Smidak R."/>
            <person name="Sarate P."/>
            <person name="Gangsoo J."/>
            <person name="Sialana F."/>
            <person name="Bilban M."/>
            <person name="Lubec G."/>
        </authorList>
    </citation>
    <scope>NUCLEOTIDE SEQUENCE</scope>
    <source>
        <tissue evidence="1">Skin</tissue>
    </source>
</reference>